<dbReference type="Gene3D" id="3.40.50.880">
    <property type="match status" value="1"/>
</dbReference>
<dbReference type="InterPro" id="IPR017926">
    <property type="entry name" value="GATASE"/>
</dbReference>
<sequence length="237" mass="26838">MTRPSDRLRLALLDASHGDEHTPRNFRRELDADLVEFDVTDNERPAGFDFDGVVVTGSRSSVYWDRDWIRPLLDYVAEADERGLPILGVCYGHQVVAAALGGRVEDMGEYEIGYREIWKTSDDELLAGVPQRFTAFTTHSDAVTELPPGAELLAENDYGVHAFRRGDAWGVQFHPEYDRETAVAITNEKDLSERRRRSVLEGIDDENYAAACRTKRLFDNFTDAVRRIRGERISAAD</sequence>
<dbReference type="SUPFAM" id="SSF52317">
    <property type="entry name" value="Class I glutamine amidotransferase-like"/>
    <property type="match status" value="1"/>
</dbReference>
<dbReference type="PANTHER" id="PTHR42695">
    <property type="entry name" value="GLUTAMINE AMIDOTRANSFERASE YLR126C-RELATED"/>
    <property type="match status" value="1"/>
</dbReference>
<dbReference type="InterPro" id="IPR029062">
    <property type="entry name" value="Class_I_gatase-like"/>
</dbReference>
<comment type="caution">
    <text evidence="2">The sequence shown here is derived from an EMBL/GenBank/DDBJ whole genome shotgun (WGS) entry which is preliminary data.</text>
</comment>
<reference evidence="2 3" key="1">
    <citation type="journal article" date="2019" name="Int. J. Syst. Evol. Microbiol.">
        <title>The Global Catalogue of Microorganisms (GCM) 10K type strain sequencing project: providing services to taxonomists for standard genome sequencing and annotation.</title>
        <authorList>
            <consortium name="The Broad Institute Genomics Platform"/>
            <consortium name="The Broad Institute Genome Sequencing Center for Infectious Disease"/>
            <person name="Wu L."/>
            <person name="Ma J."/>
        </authorList>
    </citation>
    <scope>NUCLEOTIDE SEQUENCE [LARGE SCALE GENOMIC DNA]</scope>
    <source>
        <strain evidence="2 3">CGMCC 1.12121</strain>
    </source>
</reference>
<protein>
    <submittedName>
        <fullName evidence="2">Type 1 glutamine amidotransferase</fullName>
    </submittedName>
</protein>
<organism evidence="2 3">
    <name type="scientific">Halobellus rarus</name>
    <dbReference type="NCBI Taxonomy" id="1126237"/>
    <lineage>
        <taxon>Archaea</taxon>
        <taxon>Methanobacteriati</taxon>
        <taxon>Methanobacteriota</taxon>
        <taxon>Stenosarchaea group</taxon>
        <taxon>Halobacteria</taxon>
        <taxon>Halobacteriales</taxon>
        <taxon>Haloferacaceae</taxon>
        <taxon>Halobellus</taxon>
    </lineage>
</organism>
<dbReference type="EMBL" id="JBHUDK010000005">
    <property type="protein sequence ID" value="MFD1598649.1"/>
    <property type="molecule type" value="Genomic_DNA"/>
</dbReference>
<evidence type="ECO:0000313" key="3">
    <source>
        <dbReference type="Proteomes" id="UP001597085"/>
    </source>
</evidence>
<dbReference type="PANTHER" id="PTHR42695:SF5">
    <property type="entry name" value="GLUTAMINE AMIDOTRANSFERASE YLR126C-RELATED"/>
    <property type="match status" value="1"/>
</dbReference>
<keyword evidence="2" id="KW-0315">Glutamine amidotransferase</keyword>
<dbReference type="AlphaFoldDB" id="A0ABD6CKE2"/>
<dbReference type="Proteomes" id="UP001597085">
    <property type="component" value="Unassembled WGS sequence"/>
</dbReference>
<dbReference type="Pfam" id="PF00117">
    <property type="entry name" value="GATase"/>
    <property type="match status" value="1"/>
</dbReference>
<evidence type="ECO:0000313" key="2">
    <source>
        <dbReference type="EMBL" id="MFD1598649.1"/>
    </source>
</evidence>
<evidence type="ECO:0000259" key="1">
    <source>
        <dbReference type="Pfam" id="PF00117"/>
    </source>
</evidence>
<keyword evidence="3" id="KW-1185">Reference proteome</keyword>
<dbReference type="PROSITE" id="PS51273">
    <property type="entry name" value="GATASE_TYPE_1"/>
    <property type="match status" value="1"/>
</dbReference>
<accession>A0ABD6CKE2</accession>
<name>A0ABD6CKE2_9EURY</name>
<dbReference type="InterPro" id="IPR044992">
    <property type="entry name" value="ChyE-like"/>
</dbReference>
<dbReference type="CDD" id="cd01741">
    <property type="entry name" value="GATase1_1"/>
    <property type="match status" value="1"/>
</dbReference>
<dbReference type="RefSeq" id="WP_256419870.1">
    <property type="nucleotide sequence ID" value="NZ_JANHDI010000001.1"/>
</dbReference>
<proteinExistence type="predicted"/>
<feature type="domain" description="Glutamine amidotransferase" evidence="1">
    <location>
        <begin position="29"/>
        <end position="179"/>
    </location>
</feature>
<gene>
    <name evidence="2" type="ORF">ACFSBX_06720</name>
</gene>